<dbReference type="PANTHER" id="PTHR24082:SF283">
    <property type="entry name" value="NUCLEAR HORMONE RECEPTOR HR96"/>
    <property type="match status" value="1"/>
</dbReference>
<comment type="caution">
    <text evidence="11">The sequence shown here is derived from an EMBL/GenBank/DDBJ whole genome shotgun (WGS) entry which is preliminary data.</text>
</comment>
<dbReference type="Gene3D" id="1.10.565.10">
    <property type="entry name" value="Retinoid X Receptor"/>
    <property type="match status" value="1"/>
</dbReference>
<evidence type="ECO:0000256" key="8">
    <source>
        <dbReference type="ARBA" id="ARBA00023242"/>
    </source>
</evidence>
<evidence type="ECO:0000256" key="4">
    <source>
        <dbReference type="ARBA" id="ARBA00023015"/>
    </source>
</evidence>
<accession>A0A9Q0M6P0</accession>
<dbReference type="InterPro" id="IPR013088">
    <property type="entry name" value="Znf_NHR/GATA"/>
</dbReference>
<dbReference type="InterPro" id="IPR000536">
    <property type="entry name" value="Nucl_hrmn_rcpt_lig-bd"/>
</dbReference>
<gene>
    <name evidence="11" type="ORF">RDWZM_005380</name>
</gene>
<dbReference type="GO" id="GO:0030154">
    <property type="term" value="P:cell differentiation"/>
    <property type="evidence" value="ECO:0007669"/>
    <property type="project" value="TreeGrafter"/>
</dbReference>
<dbReference type="SUPFAM" id="SSF57716">
    <property type="entry name" value="Glucocorticoid receptor-like (DNA-binding domain)"/>
    <property type="match status" value="1"/>
</dbReference>
<dbReference type="GO" id="GO:0045944">
    <property type="term" value="P:positive regulation of transcription by RNA polymerase II"/>
    <property type="evidence" value="ECO:0007669"/>
    <property type="project" value="TreeGrafter"/>
</dbReference>
<evidence type="ECO:0000256" key="3">
    <source>
        <dbReference type="ARBA" id="ARBA00022833"/>
    </source>
</evidence>
<keyword evidence="4" id="KW-0805">Transcription regulation</keyword>
<dbReference type="PROSITE" id="PS51843">
    <property type="entry name" value="NR_LBD"/>
    <property type="match status" value="1"/>
</dbReference>
<keyword evidence="2" id="KW-0863">Zinc-finger</keyword>
<evidence type="ECO:0000256" key="2">
    <source>
        <dbReference type="ARBA" id="ARBA00022771"/>
    </source>
</evidence>
<keyword evidence="1" id="KW-0479">Metal-binding</keyword>
<dbReference type="PANTHER" id="PTHR24082">
    <property type="entry name" value="NUCLEAR HORMONE RECEPTOR"/>
    <property type="match status" value="1"/>
</dbReference>
<dbReference type="GO" id="GO:0000978">
    <property type="term" value="F:RNA polymerase II cis-regulatory region sequence-specific DNA binding"/>
    <property type="evidence" value="ECO:0007669"/>
    <property type="project" value="TreeGrafter"/>
</dbReference>
<keyword evidence="6" id="KW-0804">Transcription</keyword>
<evidence type="ECO:0000256" key="7">
    <source>
        <dbReference type="ARBA" id="ARBA00023170"/>
    </source>
</evidence>
<dbReference type="InterPro" id="IPR001628">
    <property type="entry name" value="Znf_hrmn_rcpt"/>
</dbReference>
<evidence type="ECO:0000256" key="5">
    <source>
        <dbReference type="ARBA" id="ARBA00023125"/>
    </source>
</evidence>
<dbReference type="PRINTS" id="PR00047">
    <property type="entry name" value="STROIDFINGER"/>
</dbReference>
<dbReference type="Proteomes" id="UP001142055">
    <property type="component" value="Chromosome 2"/>
</dbReference>
<dbReference type="SUPFAM" id="SSF48508">
    <property type="entry name" value="Nuclear receptor ligand-binding domain"/>
    <property type="match status" value="1"/>
</dbReference>
<evidence type="ECO:0008006" key="13">
    <source>
        <dbReference type="Google" id="ProtNLM"/>
    </source>
</evidence>
<dbReference type="OrthoDB" id="6159439at2759"/>
<reference evidence="11" key="1">
    <citation type="submission" date="2022-12" db="EMBL/GenBank/DDBJ databases">
        <title>Genome assemblies of Blomia tropicalis.</title>
        <authorList>
            <person name="Cui Y."/>
        </authorList>
    </citation>
    <scope>NUCLEOTIDE SEQUENCE</scope>
    <source>
        <tissue evidence="11">Adult mites</tissue>
    </source>
</reference>
<name>A0A9Q0M6P0_BLOTA</name>
<dbReference type="AlphaFoldDB" id="A0A9Q0M6P0"/>
<dbReference type="OMA" id="HDSHIKY"/>
<keyword evidence="12" id="KW-1185">Reference proteome</keyword>
<evidence type="ECO:0000259" key="9">
    <source>
        <dbReference type="PROSITE" id="PS51030"/>
    </source>
</evidence>
<keyword evidence="8" id="KW-0539">Nucleus</keyword>
<keyword evidence="5" id="KW-0238">DNA-binding</keyword>
<evidence type="ECO:0000313" key="12">
    <source>
        <dbReference type="Proteomes" id="UP001142055"/>
    </source>
</evidence>
<protein>
    <recommendedName>
        <fullName evidence="13">Nuclear receptor domain-containing protein</fullName>
    </recommendedName>
</protein>
<dbReference type="InterPro" id="IPR035500">
    <property type="entry name" value="NHR-like_dom_sf"/>
</dbReference>
<dbReference type="SMART" id="SM00399">
    <property type="entry name" value="ZnF_C4"/>
    <property type="match status" value="1"/>
</dbReference>
<feature type="domain" description="Nuclear receptor" evidence="9">
    <location>
        <begin position="4"/>
        <end position="80"/>
    </location>
</feature>
<dbReference type="EMBL" id="JAPWDV010000002">
    <property type="protein sequence ID" value="KAJ6219568.1"/>
    <property type="molecule type" value="Genomic_DNA"/>
</dbReference>
<evidence type="ECO:0000256" key="6">
    <source>
        <dbReference type="ARBA" id="ARBA00023163"/>
    </source>
</evidence>
<dbReference type="Gene3D" id="3.30.50.10">
    <property type="entry name" value="Erythroid Transcription Factor GATA-1, subunit A"/>
    <property type="match status" value="1"/>
</dbReference>
<feature type="domain" description="NR LBD" evidence="10">
    <location>
        <begin position="141"/>
        <end position="368"/>
    </location>
</feature>
<dbReference type="GO" id="GO:0008270">
    <property type="term" value="F:zinc ion binding"/>
    <property type="evidence" value="ECO:0007669"/>
    <property type="project" value="UniProtKB-KW"/>
</dbReference>
<dbReference type="Pfam" id="PF00105">
    <property type="entry name" value="zf-C4"/>
    <property type="match status" value="1"/>
</dbReference>
<dbReference type="GO" id="GO:0000122">
    <property type="term" value="P:negative regulation of transcription by RNA polymerase II"/>
    <property type="evidence" value="ECO:0007669"/>
    <property type="project" value="TreeGrafter"/>
</dbReference>
<sequence length="368" mass="43352">MELTKKCRICGDRGKCFNYNGHTSCPSCRVFFYRHGSKYGKYQCRKNGKCEIDFVSRKCCIKCRLDKCFSIGMKLKSDYLFEPNVCRNQNKIEKHKETQTEMTLEDILRINLLPIKDCDKLNENLIFSKNQKTLNLTLNDYEHSLVASVQKSIEIAIPEENDLQILGDVEGLLYVSNVCTAYTRLLIRFCKNMDVFKLLCKDEQLKLFKEISFAGMIIRSAFQYDHINDYFILLGDQSGKNAVRVKAPFESCFTVIIDENKRMFSILKNEMENDRNIRNLLTTFLLVQNLSNHESESFRYQYHFYSHLLQRYLEHKYQSQKIAIEKRLKLLHLLKIFINKFRHNFASVLVQFGIQHVNEIVIEIMGLE</sequence>
<keyword evidence="7" id="KW-0675">Receptor</keyword>
<dbReference type="GO" id="GO:0004879">
    <property type="term" value="F:nuclear receptor activity"/>
    <property type="evidence" value="ECO:0007669"/>
    <property type="project" value="TreeGrafter"/>
</dbReference>
<evidence type="ECO:0000313" key="11">
    <source>
        <dbReference type="EMBL" id="KAJ6219568.1"/>
    </source>
</evidence>
<keyword evidence="3" id="KW-0862">Zinc</keyword>
<evidence type="ECO:0000259" key="10">
    <source>
        <dbReference type="PROSITE" id="PS51843"/>
    </source>
</evidence>
<evidence type="ECO:0000256" key="1">
    <source>
        <dbReference type="ARBA" id="ARBA00022723"/>
    </source>
</evidence>
<dbReference type="InterPro" id="IPR050234">
    <property type="entry name" value="Nuclear_hormone_rcpt_NR1"/>
</dbReference>
<dbReference type="PROSITE" id="PS51030">
    <property type="entry name" value="NUCLEAR_REC_DBD_2"/>
    <property type="match status" value="1"/>
</dbReference>
<organism evidence="11 12">
    <name type="scientific">Blomia tropicalis</name>
    <name type="common">Mite</name>
    <dbReference type="NCBI Taxonomy" id="40697"/>
    <lineage>
        <taxon>Eukaryota</taxon>
        <taxon>Metazoa</taxon>
        <taxon>Ecdysozoa</taxon>
        <taxon>Arthropoda</taxon>
        <taxon>Chelicerata</taxon>
        <taxon>Arachnida</taxon>
        <taxon>Acari</taxon>
        <taxon>Acariformes</taxon>
        <taxon>Sarcoptiformes</taxon>
        <taxon>Astigmata</taxon>
        <taxon>Glycyphagoidea</taxon>
        <taxon>Echimyopodidae</taxon>
        <taxon>Blomia</taxon>
    </lineage>
</organism>
<proteinExistence type="predicted"/>